<proteinExistence type="predicted"/>
<keyword evidence="2" id="KW-1185">Reference proteome</keyword>
<reference evidence="1 2" key="1">
    <citation type="journal article" date="2017" name="G3 (Bethesda)">
        <title>First Draft Genome Sequence of the Pathogenic Fungus Lomentospora prolificans (Formerly Scedosporium prolificans).</title>
        <authorList>
            <person name="Luo R."/>
            <person name="Zimin A."/>
            <person name="Workman R."/>
            <person name="Fan Y."/>
            <person name="Pertea G."/>
            <person name="Grossman N."/>
            <person name="Wear M.P."/>
            <person name="Jia B."/>
            <person name="Miller H."/>
            <person name="Casadevall A."/>
            <person name="Timp W."/>
            <person name="Zhang S.X."/>
            <person name="Salzberg S.L."/>
        </authorList>
    </citation>
    <scope>NUCLEOTIDE SEQUENCE [LARGE SCALE GENOMIC DNA]</scope>
    <source>
        <strain evidence="1 2">JHH-5317</strain>
    </source>
</reference>
<dbReference type="OrthoDB" id="538223at2759"/>
<comment type="caution">
    <text evidence="1">The sequence shown here is derived from an EMBL/GenBank/DDBJ whole genome shotgun (WGS) entry which is preliminary data.</text>
</comment>
<protein>
    <submittedName>
        <fullName evidence="1">Uncharacterized protein</fullName>
    </submittedName>
</protein>
<name>A0A2N3NH51_9PEZI</name>
<dbReference type="AlphaFoldDB" id="A0A2N3NH51"/>
<gene>
    <name evidence="1" type="ORF">jhhlp_001082</name>
</gene>
<evidence type="ECO:0000313" key="2">
    <source>
        <dbReference type="Proteomes" id="UP000233524"/>
    </source>
</evidence>
<accession>A0A2N3NH51</accession>
<dbReference type="EMBL" id="NLAX01000004">
    <property type="protein sequence ID" value="PKS11789.1"/>
    <property type="molecule type" value="Genomic_DNA"/>
</dbReference>
<sequence>MLCDSSLTRAYIVIDALDEEPVARAVNGFIDFKVSKLQSLKSNPIQRNRVRDVMRERANDTFLWVALVAEELGRKDGCLAYVTGC</sequence>
<dbReference type="InParanoid" id="A0A2N3NH51"/>
<evidence type="ECO:0000313" key="1">
    <source>
        <dbReference type="EMBL" id="PKS11789.1"/>
    </source>
</evidence>
<dbReference type="VEuPathDB" id="FungiDB:jhhlp_001082"/>
<dbReference type="Proteomes" id="UP000233524">
    <property type="component" value="Unassembled WGS sequence"/>
</dbReference>
<organism evidence="1 2">
    <name type="scientific">Lomentospora prolificans</name>
    <dbReference type="NCBI Taxonomy" id="41688"/>
    <lineage>
        <taxon>Eukaryota</taxon>
        <taxon>Fungi</taxon>
        <taxon>Dikarya</taxon>
        <taxon>Ascomycota</taxon>
        <taxon>Pezizomycotina</taxon>
        <taxon>Sordariomycetes</taxon>
        <taxon>Hypocreomycetidae</taxon>
        <taxon>Microascales</taxon>
        <taxon>Microascaceae</taxon>
        <taxon>Lomentospora</taxon>
    </lineage>
</organism>